<evidence type="ECO:0008006" key="5">
    <source>
        <dbReference type="Google" id="ProtNLM"/>
    </source>
</evidence>
<dbReference type="Gene3D" id="6.10.250.2270">
    <property type="match status" value="1"/>
</dbReference>
<dbReference type="GO" id="GO:0003735">
    <property type="term" value="F:structural constituent of ribosome"/>
    <property type="evidence" value="ECO:0007669"/>
    <property type="project" value="InterPro"/>
</dbReference>
<accession>A0AAV1S4N3</accession>
<evidence type="ECO:0000256" key="2">
    <source>
        <dbReference type="ARBA" id="ARBA00023274"/>
    </source>
</evidence>
<evidence type="ECO:0000256" key="1">
    <source>
        <dbReference type="ARBA" id="ARBA00022980"/>
    </source>
</evidence>
<keyword evidence="4" id="KW-1185">Reference proteome</keyword>
<dbReference type="GO" id="GO:0022625">
    <property type="term" value="C:cytosolic large ribosomal subunit"/>
    <property type="evidence" value="ECO:0007669"/>
    <property type="project" value="TreeGrafter"/>
</dbReference>
<evidence type="ECO:0000313" key="3">
    <source>
        <dbReference type="EMBL" id="CAK7344624.1"/>
    </source>
</evidence>
<dbReference type="PANTHER" id="PTHR11127">
    <property type="entry name" value="60S RIBOSOMAL PROTEIN L14"/>
    <property type="match status" value="1"/>
</dbReference>
<dbReference type="Proteomes" id="UP001314170">
    <property type="component" value="Unassembled WGS sequence"/>
</dbReference>
<dbReference type="GO" id="GO:0003723">
    <property type="term" value="F:RNA binding"/>
    <property type="evidence" value="ECO:0007669"/>
    <property type="project" value="InterPro"/>
</dbReference>
<keyword evidence="2" id="KW-0687">Ribonucleoprotein</keyword>
<reference evidence="3 4" key="1">
    <citation type="submission" date="2024-01" db="EMBL/GenBank/DDBJ databases">
        <authorList>
            <person name="Waweru B."/>
        </authorList>
    </citation>
    <scope>NUCLEOTIDE SEQUENCE [LARGE SCALE GENOMIC DNA]</scope>
</reference>
<dbReference type="EMBL" id="CAWUPB010001164">
    <property type="protein sequence ID" value="CAK7344624.1"/>
    <property type="molecule type" value="Genomic_DNA"/>
</dbReference>
<proteinExistence type="predicted"/>
<evidence type="ECO:0000313" key="4">
    <source>
        <dbReference type="Proteomes" id="UP001314170"/>
    </source>
</evidence>
<protein>
    <recommendedName>
        <fullName evidence="5">Ribosomal protein L14</fullName>
    </recommendedName>
</protein>
<name>A0AAV1S4N3_9ROSI</name>
<dbReference type="PANTHER" id="PTHR11127:SF2">
    <property type="entry name" value="LARGE RIBOSOMAL SUBUNIT PROTEIN EL14"/>
    <property type="match status" value="1"/>
</dbReference>
<keyword evidence="1" id="KW-0689">Ribosomal protein</keyword>
<dbReference type="GO" id="GO:0042273">
    <property type="term" value="P:ribosomal large subunit biogenesis"/>
    <property type="evidence" value="ECO:0007669"/>
    <property type="project" value="TreeGrafter"/>
</dbReference>
<dbReference type="InterPro" id="IPR039660">
    <property type="entry name" value="Ribosomal_eL14"/>
</dbReference>
<gene>
    <name evidence="3" type="ORF">DCAF_LOCUS17875</name>
</gene>
<comment type="caution">
    <text evidence="3">The sequence shown here is derived from an EMBL/GenBank/DDBJ whole genome shotgun (WGS) entry which is preliminary data.</text>
</comment>
<dbReference type="AlphaFoldDB" id="A0AAV1S4N3"/>
<sequence length="72" mass="8583">MEKADVKNKREKWFMGRRLTIQKRGVALNDFDRVKLMLAKIKKTGIVRQELAKLKNDSQRFICFRASHYLTN</sequence>
<organism evidence="3 4">
    <name type="scientific">Dovyalis caffra</name>
    <dbReference type="NCBI Taxonomy" id="77055"/>
    <lineage>
        <taxon>Eukaryota</taxon>
        <taxon>Viridiplantae</taxon>
        <taxon>Streptophyta</taxon>
        <taxon>Embryophyta</taxon>
        <taxon>Tracheophyta</taxon>
        <taxon>Spermatophyta</taxon>
        <taxon>Magnoliopsida</taxon>
        <taxon>eudicotyledons</taxon>
        <taxon>Gunneridae</taxon>
        <taxon>Pentapetalae</taxon>
        <taxon>rosids</taxon>
        <taxon>fabids</taxon>
        <taxon>Malpighiales</taxon>
        <taxon>Salicaceae</taxon>
        <taxon>Flacourtieae</taxon>
        <taxon>Dovyalis</taxon>
    </lineage>
</organism>